<evidence type="ECO:0000313" key="2">
    <source>
        <dbReference type="Proteomes" id="UP000753961"/>
    </source>
</evidence>
<protein>
    <submittedName>
        <fullName evidence="1">Uncharacterized protein</fullName>
    </submittedName>
</protein>
<organism evidence="1 2">
    <name type="scientific">Membranihabitans marinus</name>
    <dbReference type="NCBI Taxonomy" id="1227546"/>
    <lineage>
        <taxon>Bacteria</taxon>
        <taxon>Pseudomonadati</taxon>
        <taxon>Bacteroidota</taxon>
        <taxon>Saprospiria</taxon>
        <taxon>Saprospirales</taxon>
        <taxon>Saprospiraceae</taxon>
        <taxon>Membranihabitans</taxon>
    </lineage>
</organism>
<keyword evidence="2" id="KW-1185">Reference proteome</keyword>
<accession>A0A953HUT6</accession>
<evidence type="ECO:0000313" key="1">
    <source>
        <dbReference type="EMBL" id="MBY5958263.1"/>
    </source>
</evidence>
<comment type="caution">
    <text evidence="1">The sequence shown here is derived from an EMBL/GenBank/DDBJ whole genome shotgun (WGS) entry which is preliminary data.</text>
</comment>
<dbReference type="AlphaFoldDB" id="A0A953HUT6"/>
<dbReference type="RefSeq" id="WP_222579801.1">
    <property type="nucleotide sequence ID" value="NZ_JAHVHU010000008.1"/>
</dbReference>
<gene>
    <name evidence="1" type="ORF">KUV50_08985</name>
</gene>
<proteinExistence type="predicted"/>
<dbReference type="EMBL" id="JAHVHU010000008">
    <property type="protein sequence ID" value="MBY5958263.1"/>
    <property type="molecule type" value="Genomic_DNA"/>
</dbReference>
<sequence length="135" mass="15273">MVTPDRNFKHGDLAGIVAGLNEYVLINCDLSEVSVEDTGHVFPGYGSASWYEACLFYYKQFNLTQNEVMTCGAGQSILAPKYGITLDPVGGRNEKRADNLEFYDTNYYFLPSFQKVVLHKNNFRLFRTRPVLDVG</sequence>
<name>A0A953HUT6_9BACT</name>
<dbReference type="Proteomes" id="UP000753961">
    <property type="component" value="Unassembled WGS sequence"/>
</dbReference>
<reference evidence="1" key="1">
    <citation type="submission" date="2021-06" db="EMBL/GenBank/DDBJ databases">
        <title>44 bacteria genomes isolated from Dapeng, Shenzhen.</title>
        <authorList>
            <person name="Zheng W."/>
            <person name="Yu S."/>
            <person name="Huang Y."/>
        </authorList>
    </citation>
    <scope>NUCLEOTIDE SEQUENCE</scope>
    <source>
        <strain evidence="1">DP5N28-2</strain>
    </source>
</reference>